<sequence>MCTGLPEHVRFETLRSLSRAFGRLADIELFGQALPRLQHKWSRLSHR</sequence>
<proteinExistence type="predicted"/>
<reference evidence="1 2" key="1">
    <citation type="journal article" date="2012" name="J. Bacteriol.">
        <title>Genome Sequence of the Filamentous Bacterium Fibrisoma limi BUZ 3T.</title>
        <authorList>
            <person name="Filippini M."/>
            <person name="Qi W."/>
            <person name="Jaenicke S."/>
            <person name="Goesmann A."/>
            <person name="Smits T.H."/>
            <person name="Bagheri H.C."/>
        </authorList>
    </citation>
    <scope>NUCLEOTIDE SEQUENCE [LARGE SCALE GENOMIC DNA]</scope>
    <source>
        <strain evidence="2">BUZ 3T</strain>
    </source>
</reference>
<dbReference type="AlphaFoldDB" id="I2GDC4"/>
<evidence type="ECO:0000313" key="1">
    <source>
        <dbReference type="EMBL" id="CCH51898.1"/>
    </source>
</evidence>
<comment type="caution">
    <text evidence="1">The sequence shown here is derived from an EMBL/GenBank/DDBJ whole genome shotgun (WGS) entry which is preliminary data.</text>
</comment>
<gene>
    <name evidence="1" type="ORF">BN8_00856</name>
</gene>
<dbReference type="EMBL" id="CAIT01000004">
    <property type="protein sequence ID" value="CCH51898.1"/>
    <property type="molecule type" value="Genomic_DNA"/>
</dbReference>
<keyword evidence="2" id="KW-1185">Reference proteome</keyword>
<dbReference type="Proteomes" id="UP000009309">
    <property type="component" value="Unassembled WGS sequence"/>
</dbReference>
<organism evidence="1 2">
    <name type="scientific">Fibrisoma limi BUZ 3</name>
    <dbReference type="NCBI Taxonomy" id="1185876"/>
    <lineage>
        <taxon>Bacteria</taxon>
        <taxon>Pseudomonadati</taxon>
        <taxon>Bacteroidota</taxon>
        <taxon>Cytophagia</taxon>
        <taxon>Cytophagales</taxon>
        <taxon>Spirosomataceae</taxon>
        <taxon>Fibrisoma</taxon>
    </lineage>
</organism>
<accession>I2GDC4</accession>
<name>I2GDC4_9BACT</name>
<evidence type="ECO:0000313" key="2">
    <source>
        <dbReference type="Proteomes" id="UP000009309"/>
    </source>
</evidence>
<protein>
    <submittedName>
        <fullName evidence="1">Uncharacterized protein</fullName>
    </submittedName>
</protein>